<feature type="transmembrane region" description="Helical" evidence="1">
    <location>
        <begin position="29"/>
        <end position="59"/>
    </location>
</feature>
<evidence type="ECO:0000313" key="2">
    <source>
        <dbReference type="EMBL" id="OBX52432.1"/>
    </source>
</evidence>
<dbReference type="AlphaFoldDB" id="A0A1B8PN08"/>
<organism evidence="2 3">
    <name type="scientific">Moraxella nonliquefaciens</name>
    <dbReference type="NCBI Taxonomy" id="478"/>
    <lineage>
        <taxon>Bacteria</taxon>
        <taxon>Pseudomonadati</taxon>
        <taxon>Pseudomonadota</taxon>
        <taxon>Gammaproteobacteria</taxon>
        <taxon>Moraxellales</taxon>
        <taxon>Moraxellaceae</taxon>
        <taxon>Moraxella</taxon>
    </lineage>
</organism>
<dbReference type="Proteomes" id="UP000092671">
    <property type="component" value="Unassembled WGS sequence"/>
</dbReference>
<name>A0A1B8PN08_MORNO</name>
<proteinExistence type="predicted"/>
<evidence type="ECO:0000313" key="3">
    <source>
        <dbReference type="Proteomes" id="UP000092671"/>
    </source>
</evidence>
<dbReference type="EMBL" id="LZDN01000001">
    <property type="protein sequence ID" value="OBX52432.1"/>
    <property type="molecule type" value="Genomic_DNA"/>
</dbReference>
<accession>A0A1B8PN08</accession>
<reference evidence="2 3" key="1">
    <citation type="submission" date="2016-06" db="EMBL/GenBank/DDBJ databases">
        <title>Draft genome of Moraxella nonliquefaciens CCUG 60284.</title>
        <authorList>
            <person name="Salva-Serra F."/>
            <person name="Engstrom-Jakobsson H."/>
            <person name="Thorell K."/>
            <person name="Gonzales-Siles L."/>
            <person name="Karlsson R."/>
            <person name="Boulund F."/>
            <person name="Engstrand L."/>
            <person name="Kristiansson E."/>
            <person name="Moore E."/>
        </authorList>
    </citation>
    <scope>NUCLEOTIDE SEQUENCE [LARGE SCALE GENOMIC DNA]</scope>
    <source>
        <strain evidence="2 3">CCUG 60284</strain>
    </source>
</reference>
<evidence type="ECO:0000256" key="1">
    <source>
        <dbReference type="SAM" id="Phobius"/>
    </source>
</evidence>
<protein>
    <submittedName>
        <fullName evidence="2">Uncharacterized protein</fullName>
    </submittedName>
</protein>
<keyword evidence="1" id="KW-1133">Transmembrane helix</keyword>
<keyword evidence="1" id="KW-0472">Membrane</keyword>
<gene>
    <name evidence="2" type="ORF">A9Z60_01835</name>
</gene>
<comment type="caution">
    <text evidence="2">The sequence shown here is derived from an EMBL/GenBank/DDBJ whole genome shotgun (WGS) entry which is preliminary data.</text>
</comment>
<sequence length="60" mass="6863">MNFNQSSTVLVLTKMIFNHKITQNCCMSIWGVFVIFGIINIFINALICLLFACLSFILIF</sequence>
<keyword evidence="1" id="KW-0812">Transmembrane</keyword>